<dbReference type="Proteomes" id="UP001328107">
    <property type="component" value="Unassembled WGS sequence"/>
</dbReference>
<comment type="caution">
    <text evidence="1">The sequence shown here is derived from an EMBL/GenBank/DDBJ whole genome shotgun (WGS) entry which is preliminary data.</text>
</comment>
<proteinExistence type="predicted"/>
<protein>
    <submittedName>
        <fullName evidence="1">Uncharacterized protein</fullName>
    </submittedName>
</protein>
<organism evidence="1 2">
    <name type="scientific">Pristionchus mayeri</name>
    <dbReference type="NCBI Taxonomy" id="1317129"/>
    <lineage>
        <taxon>Eukaryota</taxon>
        <taxon>Metazoa</taxon>
        <taxon>Ecdysozoa</taxon>
        <taxon>Nematoda</taxon>
        <taxon>Chromadorea</taxon>
        <taxon>Rhabditida</taxon>
        <taxon>Rhabditina</taxon>
        <taxon>Diplogasteromorpha</taxon>
        <taxon>Diplogasteroidea</taxon>
        <taxon>Neodiplogasteridae</taxon>
        <taxon>Pristionchus</taxon>
    </lineage>
</organism>
<reference evidence="2" key="1">
    <citation type="submission" date="2022-10" db="EMBL/GenBank/DDBJ databases">
        <title>Genome assembly of Pristionchus species.</title>
        <authorList>
            <person name="Yoshida K."/>
            <person name="Sommer R.J."/>
        </authorList>
    </citation>
    <scope>NUCLEOTIDE SEQUENCE [LARGE SCALE GENOMIC DNA]</scope>
    <source>
        <strain evidence="2">RS5460</strain>
    </source>
</reference>
<evidence type="ECO:0000313" key="2">
    <source>
        <dbReference type="Proteomes" id="UP001328107"/>
    </source>
</evidence>
<evidence type="ECO:0000313" key="1">
    <source>
        <dbReference type="EMBL" id="GMR43994.1"/>
    </source>
</evidence>
<name>A0AAN4ZRC0_9BILA</name>
<accession>A0AAN4ZRC0</accession>
<dbReference type="AlphaFoldDB" id="A0AAN4ZRC0"/>
<dbReference type="EMBL" id="BTRK01000003">
    <property type="protein sequence ID" value="GMR43994.1"/>
    <property type="molecule type" value="Genomic_DNA"/>
</dbReference>
<feature type="non-terminal residue" evidence="1">
    <location>
        <position position="1"/>
    </location>
</feature>
<sequence>TQEAKGHAVYFDPYKKGEGSTRVYKVMRTQKEVETTCKTRFMDRTVRDNYDRVYPLPYKIFNYIRSYNGKHYADQILIIHKTRVDDDFIERYLASFRGKYPQEVVFRFCKLDAANYKMRNLIVRTKVARISVEFRKQESMFGFGYNPSQFITQECIEQISRFSDKCILNVTQNGAIIVPDFAQQCVTLTADFFPIICRFKELSYGLLILPAYDLIDLLMVAFVNTI</sequence>
<gene>
    <name evidence="1" type="ORF">PMAYCL1PPCAC_14189</name>
</gene>
<keyword evidence="2" id="KW-1185">Reference proteome</keyword>